<evidence type="ECO:0000256" key="2">
    <source>
        <dbReference type="ARBA" id="ARBA00006739"/>
    </source>
</evidence>
<evidence type="ECO:0000256" key="3">
    <source>
        <dbReference type="ARBA" id="ARBA00022676"/>
    </source>
</evidence>
<evidence type="ECO:0000313" key="8">
    <source>
        <dbReference type="EMBL" id="MBB5892469.1"/>
    </source>
</evidence>
<evidence type="ECO:0000259" key="6">
    <source>
        <dbReference type="Pfam" id="PF17994"/>
    </source>
</evidence>
<evidence type="ECO:0000256" key="4">
    <source>
        <dbReference type="ARBA" id="ARBA00022679"/>
    </source>
</evidence>
<dbReference type="RefSeq" id="WP_184863235.1">
    <property type="nucleotide sequence ID" value="NZ_BAAAWY010000096.1"/>
</dbReference>
<accession>A0A7W9KH36</accession>
<organism evidence="8 9">
    <name type="scientific">Kutzneria kofuensis</name>
    <dbReference type="NCBI Taxonomy" id="103725"/>
    <lineage>
        <taxon>Bacteria</taxon>
        <taxon>Bacillati</taxon>
        <taxon>Actinomycetota</taxon>
        <taxon>Actinomycetes</taxon>
        <taxon>Pseudonocardiales</taxon>
        <taxon>Pseudonocardiaceae</taxon>
        <taxon>Kutzneria</taxon>
    </lineage>
</organism>
<dbReference type="InterPro" id="IPR045699">
    <property type="entry name" value="GlfT2_C"/>
</dbReference>
<protein>
    <submittedName>
        <fullName evidence="8">Galactofuranosylgalactofuranosylrhamnosyl-N-acetylglucosaminyl-diphospho-decaprenol beta-1,5/1,6-galactofuranosyltransferase</fullName>
        <ecNumber evidence="8">2.4.1.288</ecNumber>
    </submittedName>
</protein>
<keyword evidence="9" id="KW-1185">Reference proteome</keyword>
<feature type="region of interest" description="Disordered" evidence="5">
    <location>
        <begin position="1"/>
        <end position="29"/>
    </location>
</feature>
<feature type="domain" description="Galactofuranosyltransferase-2 C-terminal" evidence="7">
    <location>
        <begin position="451"/>
        <end position="647"/>
    </location>
</feature>
<dbReference type="Proteomes" id="UP000585638">
    <property type="component" value="Unassembled WGS sequence"/>
</dbReference>
<dbReference type="Pfam" id="PF19320">
    <property type="entry name" value="GlfT2_domain3"/>
    <property type="match status" value="1"/>
</dbReference>
<dbReference type="Pfam" id="PF13641">
    <property type="entry name" value="Glyco_tranf_2_3"/>
    <property type="match status" value="1"/>
</dbReference>
<evidence type="ECO:0000256" key="5">
    <source>
        <dbReference type="SAM" id="MobiDB-lite"/>
    </source>
</evidence>
<evidence type="ECO:0000313" key="9">
    <source>
        <dbReference type="Proteomes" id="UP000585638"/>
    </source>
</evidence>
<proteinExistence type="inferred from homology"/>
<comment type="similarity">
    <text evidence="2">Belongs to the glycosyltransferase 2 family.</text>
</comment>
<name>A0A7W9KH36_9PSEU</name>
<sequence length="648" mass="72631">MTEQTTIGQQAPAAKRGGSAERSAEKPAVRTGTVLQRVILPRDEDPLDVRPLYLDESKNSHSHVSGRTEVTVPRSAKVSFGTYFNAFPASYWKRWTRVDQVVLRLTVRGSGRIDVYRSKPNGDTVHIEGLPVRSPKAWTTAEVKVALTPFEDGGWLWFDVFTDDSTVDIKDGAWTTPLELPRQSIGVAITTMRPVDAVIALRTLGEDPAVLSVVDRVFVADQGNVRVRDTEGFAEAAAGLGDRLHVIEQENLGGSGGFGRGMYESIVNSDVDQIMLMDDDIRLEPDALLRSNAFARAATQPLIVGSHMLNLQARSRLHSFGEVIDLGSCYWRAAPGAVTDHDFGSKTLRKSKKVHRRIDVTYNGWWMCLFPREVVQRTGMPLPLFIKWDDAEYSLRAQENGYPTVSLPGSAVWHMPWTDKNDATDWQAYFHTRNRLILAALHSPYDVRKTLVQQGLKLSLRHLLSMEYSTVALQQKAIEDFLAGPDRLFDSLRTALPDVQALRKNYSDAKTVPSAREFPPPTFDMVRAEHMLRPPVNPAVIMVKAFEALLHNLKDPDPDAVNRPQINVPATNARWFLLGNLDSATVSNADGSGVSFRHRDPKEFRELGKRVLANYRRLAAEWPRMKRVYRDALPELTSVESWGKVFTK</sequence>
<dbReference type="EC" id="2.4.1.288" evidence="8"/>
<dbReference type="PANTHER" id="PTHR43179">
    <property type="entry name" value="RHAMNOSYLTRANSFERASE WBBL"/>
    <property type="match status" value="1"/>
</dbReference>
<dbReference type="SUPFAM" id="SSF53448">
    <property type="entry name" value="Nucleotide-diphospho-sugar transferases"/>
    <property type="match status" value="1"/>
</dbReference>
<keyword evidence="4 8" id="KW-0808">Transferase</keyword>
<dbReference type="PANTHER" id="PTHR43179:SF12">
    <property type="entry name" value="GALACTOFURANOSYLTRANSFERASE GLFT2"/>
    <property type="match status" value="1"/>
</dbReference>
<dbReference type="Pfam" id="PF17994">
    <property type="entry name" value="Glft2_N"/>
    <property type="match status" value="1"/>
</dbReference>
<feature type="compositionally biased region" description="Basic and acidic residues" evidence="5">
    <location>
        <begin position="18"/>
        <end position="28"/>
    </location>
</feature>
<comment type="pathway">
    <text evidence="1">Cell wall biogenesis; cell wall polysaccharide biosynthesis.</text>
</comment>
<evidence type="ECO:0000259" key="7">
    <source>
        <dbReference type="Pfam" id="PF19320"/>
    </source>
</evidence>
<dbReference type="EMBL" id="JACHIR010000001">
    <property type="protein sequence ID" value="MBB5892469.1"/>
    <property type="molecule type" value="Genomic_DNA"/>
</dbReference>
<dbReference type="InterPro" id="IPR040492">
    <property type="entry name" value="GlfT2_N"/>
</dbReference>
<comment type="caution">
    <text evidence="8">The sequence shown here is derived from an EMBL/GenBank/DDBJ whole genome shotgun (WGS) entry which is preliminary data.</text>
</comment>
<dbReference type="GO" id="GO:0016757">
    <property type="term" value="F:glycosyltransferase activity"/>
    <property type="evidence" value="ECO:0007669"/>
    <property type="project" value="UniProtKB-KW"/>
</dbReference>
<gene>
    <name evidence="8" type="ORF">BJ998_003665</name>
</gene>
<dbReference type="Gene3D" id="3.90.550.60">
    <property type="match status" value="1"/>
</dbReference>
<reference evidence="8 9" key="1">
    <citation type="submission" date="2020-08" db="EMBL/GenBank/DDBJ databases">
        <title>Sequencing the genomes of 1000 actinobacteria strains.</title>
        <authorList>
            <person name="Klenk H.-P."/>
        </authorList>
    </citation>
    <scope>NUCLEOTIDE SEQUENCE [LARGE SCALE GENOMIC DNA]</scope>
    <source>
        <strain evidence="8 9">DSM 43851</strain>
    </source>
</reference>
<feature type="domain" description="Galactofuranosyltransferase GlfT2 N-terminal" evidence="6">
    <location>
        <begin position="35"/>
        <end position="177"/>
    </location>
</feature>
<keyword evidence="3 8" id="KW-0328">Glycosyltransferase</keyword>
<evidence type="ECO:0000256" key="1">
    <source>
        <dbReference type="ARBA" id="ARBA00004776"/>
    </source>
</evidence>
<dbReference type="InterPro" id="IPR029044">
    <property type="entry name" value="Nucleotide-diphossugar_trans"/>
</dbReference>
<dbReference type="AlphaFoldDB" id="A0A7W9KH36"/>